<accession>A0A239PZ75</accession>
<evidence type="ECO:0000313" key="10">
    <source>
        <dbReference type="EMBL" id="SNT75378.1"/>
    </source>
</evidence>
<dbReference type="GO" id="GO:0036431">
    <property type="term" value="F:dCMP kinase activity"/>
    <property type="evidence" value="ECO:0007669"/>
    <property type="project" value="InterPro"/>
</dbReference>
<comment type="catalytic activity">
    <reaction evidence="7 8">
        <text>CMP + ATP = CDP + ADP</text>
        <dbReference type="Rhea" id="RHEA:11600"/>
        <dbReference type="ChEBI" id="CHEBI:30616"/>
        <dbReference type="ChEBI" id="CHEBI:58069"/>
        <dbReference type="ChEBI" id="CHEBI:60377"/>
        <dbReference type="ChEBI" id="CHEBI:456216"/>
        <dbReference type="EC" id="2.7.4.25"/>
    </reaction>
</comment>
<name>A0A239PZ75_9PROT</name>
<dbReference type="GO" id="GO:0005737">
    <property type="term" value="C:cytoplasm"/>
    <property type="evidence" value="ECO:0007669"/>
    <property type="project" value="UniProtKB-SubCell"/>
</dbReference>
<feature type="binding site" evidence="8">
    <location>
        <begin position="16"/>
        <end position="24"/>
    </location>
    <ligand>
        <name>ATP</name>
        <dbReference type="ChEBI" id="CHEBI:30616"/>
    </ligand>
</feature>
<dbReference type="Gene3D" id="3.40.50.300">
    <property type="entry name" value="P-loop containing nucleotide triphosphate hydrolases"/>
    <property type="match status" value="1"/>
</dbReference>
<keyword evidence="4 8" id="KW-0418">Kinase</keyword>
<evidence type="ECO:0000313" key="11">
    <source>
        <dbReference type="Proteomes" id="UP000198346"/>
    </source>
</evidence>
<dbReference type="Proteomes" id="UP000198346">
    <property type="component" value="Unassembled WGS sequence"/>
</dbReference>
<keyword evidence="8" id="KW-0963">Cytoplasm</keyword>
<evidence type="ECO:0000256" key="5">
    <source>
        <dbReference type="ARBA" id="ARBA00022840"/>
    </source>
</evidence>
<protein>
    <recommendedName>
        <fullName evidence="8">Cytidylate kinase</fullName>
        <shortName evidence="8">CK</shortName>
        <ecNumber evidence="8">2.7.4.25</ecNumber>
    </recommendedName>
    <alternativeName>
        <fullName evidence="8">Cytidine monophosphate kinase</fullName>
        <shortName evidence="8">CMP kinase</shortName>
    </alternativeName>
</protein>
<feature type="domain" description="Cytidylate kinase" evidence="9">
    <location>
        <begin position="12"/>
        <end position="206"/>
    </location>
</feature>
<dbReference type="GO" id="GO:0006220">
    <property type="term" value="P:pyrimidine nucleotide metabolic process"/>
    <property type="evidence" value="ECO:0007669"/>
    <property type="project" value="UniProtKB-UniRule"/>
</dbReference>
<evidence type="ECO:0000259" key="9">
    <source>
        <dbReference type="Pfam" id="PF02224"/>
    </source>
</evidence>
<keyword evidence="11" id="KW-1185">Reference proteome</keyword>
<dbReference type="Pfam" id="PF02224">
    <property type="entry name" value="Cytidylate_kin"/>
    <property type="match status" value="1"/>
</dbReference>
<dbReference type="NCBIfam" id="TIGR00017">
    <property type="entry name" value="cmk"/>
    <property type="match status" value="1"/>
</dbReference>
<evidence type="ECO:0000256" key="8">
    <source>
        <dbReference type="HAMAP-Rule" id="MF_00238"/>
    </source>
</evidence>
<dbReference type="InterPro" id="IPR027417">
    <property type="entry name" value="P-loop_NTPase"/>
</dbReference>
<evidence type="ECO:0000256" key="4">
    <source>
        <dbReference type="ARBA" id="ARBA00022777"/>
    </source>
</evidence>
<keyword evidence="5 8" id="KW-0067">ATP-binding</keyword>
<dbReference type="GO" id="GO:0005524">
    <property type="term" value="F:ATP binding"/>
    <property type="evidence" value="ECO:0007669"/>
    <property type="project" value="UniProtKB-UniRule"/>
</dbReference>
<keyword evidence="3 8" id="KW-0547">Nucleotide-binding</keyword>
<evidence type="ECO:0000256" key="3">
    <source>
        <dbReference type="ARBA" id="ARBA00022741"/>
    </source>
</evidence>
<evidence type="ECO:0000256" key="2">
    <source>
        <dbReference type="ARBA" id="ARBA00022679"/>
    </source>
</evidence>
<evidence type="ECO:0000256" key="7">
    <source>
        <dbReference type="ARBA" id="ARBA00048478"/>
    </source>
</evidence>
<organism evidence="10 11">
    <name type="scientific">Amphiplicatus metriothermophilus</name>
    <dbReference type="NCBI Taxonomy" id="1519374"/>
    <lineage>
        <taxon>Bacteria</taxon>
        <taxon>Pseudomonadati</taxon>
        <taxon>Pseudomonadota</taxon>
        <taxon>Alphaproteobacteria</taxon>
        <taxon>Parvularculales</taxon>
        <taxon>Parvularculaceae</taxon>
        <taxon>Amphiplicatus</taxon>
    </lineage>
</organism>
<sequence length="224" mass="24116">MDRAMDRKSFVVALDGPAASGKGTLGRLIADHYGFAYLDTGSLYRGVARRLLDAGADPGDEAAAARAAKEFSLDQIDGRDIRTREVGAAASKVAAMPSVRAALLDFQRRFAANPPGGARGAVLDGRDIGTVVCPEADVKFFVVASPEVRARRRWLELRAARPSLTEREVFEDLAERDARDAARADAPMTRAEDAELLDTTHLTIEAAFAAARRVIDGVFQRCEG</sequence>
<comment type="subcellular location">
    <subcellularLocation>
        <location evidence="8">Cytoplasm</location>
    </subcellularLocation>
</comment>
<dbReference type="GO" id="GO:0036430">
    <property type="term" value="F:CMP kinase activity"/>
    <property type="evidence" value="ECO:0007669"/>
    <property type="project" value="RHEA"/>
</dbReference>
<comment type="similarity">
    <text evidence="1 8">Belongs to the cytidylate kinase family. Type 1 subfamily.</text>
</comment>
<dbReference type="AlphaFoldDB" id="A0A239PZ75"/>
<gene>
    <name evidence="8" type="primary">cmk</name>
    <name evidence="10" type="ORF">SAMN06297382_2708</name>
</gene>
<proteinExistence type="inferred from homology"/>
<evidence type="ECO:0000256" key="6">
    <source>
        <dbReference type="ARBA" id="ARBA00047615"/>
    </source>
</evidence>
<dbReference type="HAMAP" id="MF_00238">
    <property type="entry name" value="Cytidyl_kinase_type1"/>
    <property type="match status" value="1"/>
</dbReference>
<dbReference type="SUPFAM" id="SSF52540">
    <property type="entry name" value="P-loop containing nucleoside triphosphate hydrolases"/>
    <property type="match status" value="1"/>
</dbReference>
<reference evidence="10 11" key="1">
    <citation type="submission" date="2017-07" db="EMBL/GenBank/DDBJ databases">
        <authorList>
            <person name="Sun Z.S."/>
            <person name="Albrecht U."/>
            <person name="Echele G."/>
            <person name="Lee C.C."/>
        </authorList>
    </citation>
    <scope>NUCLEOTIDE SEQUENCE [LARGE SCALE GENOMIC DNA]</scope>
    <source>
        <strain evidence="10 11">CGMCC 1.12710</strain>
    </source>
</reference>
<dbReference type="InterPro" id="IPR011994">
    <property type="entry name" value="Cytidylate_kinase_dom"/>
</dbReference>
<keyword evidence="2 8" id="KW-0808">Transferase</keyword>
<dbReference type="InterPro" id="IPR003136">
    <property type="entry name" value="Cytidylate_kin"/>
</dbReference>
<dbReference type="CDD" id="cd02020">
    <property type="entry name" value="CMPK"/>
    <property type="match status" value="1"/>
</dbReference>
<comment type="catalytic activity">
    <reaction evidence="6 8">
        <text>dCMP + ATP = dCDP + ADP</text>
        <dbReference type="Rhea" id="RHEA:25094"/>
        <dbReference type="ChEBI" id="CHEBI:30616"/>
        <dbReference type="ChEBI" id="CHEBI:57566"/>
        <dbReference type="ChEBI" id="CHEBI:58593"/>
        <dbReference type="ChEBI" id="CHEBI:456216"/>
        <dbReference type="EC" id="2.7.4.25"/>
    </reaction>
</comment>
<dbReference type="EMBL" id="FZQA01000008">
    <property type="protein sequence ID" value="SNT75378.1"/>
    <property type="molecule type" value="Genomic_DNA"/>
</dbReference>
<evidence type="ECO:0000256" key="1">
    <source>
        <dbReference type="ARBA" id="ARBA00009427"/>
    </source>
</evidence>
<dbReference type="EC" id="2.7.4.25" evidence="8"/>